<reference evidence="1" key="1">
    <citation type="journal article" date="2023" name="Science">
        <title>Genome structures resolve the early diversification of teleost fishes.</title>
        <authorList>
            <person name="Parey E."/>
            <person name="Louis A."/>
            <person name="Montfort J."/>
            <person name="Bouchez O."/>
            <person name="Roques C."/>
            <person name="Iampietro C."/>
            <person name="Lluch J."/>
            <person name="Castinel A."/>
            <person name="Donnadieu C."/>
            <person name="Desvignes T."/>
            <person name="Floi Bucao C."/>
            <person name="Jouanno E."/>
            <person name="Wen M."/>
            <person name="Mejri S."/>
            <person name="Dirks R."/>
            <person name="Jansen H."/>
            <person name="Henkel C."/>
            <person name="Chen W.J."/>
            <person name="Zahm M."/>
            <person name="Cabau C."/>
            <person name="Klopp C."/>
            <person name="Thompson A.W."/>
            <person name="Robinson-Rechavi M."/>
            <person name="Braasch I."/>
            <person name="Lecointre G."/>
            <person name="Bobe J."/>
            <person name="Postlethwait J.H."/>
            <person name="Berthelot C."/>
            <person name="Roest Crollius H."/>
            <person name="Guiguen Y."/>
        </authorList>
    </citation>
    <scope>NUCLEOTIDE SEQUENCE</scope>
    <source>
        <strain evidence="1">NC1722</strain>
    </source>
</reference>
<dbReference type="EMBL" id="JAINUG010001413">
    <property type="protein sequence ID" value="KAJ8355331.1"/>
    <property type="molecule type" value="Genomic_DNA"/>
</dbReference>
<dbReference type="AlphaFoldDB" id="A0AAD7VXR1"/>
<sequence>MIFVRRAYNETVTVRTPSLIIRGEDRNETILDGEFELEMDSTLSPMLSQSRTHRAELHEVNGFYWTGVTGYTSFVSRLTNMGDYGIYAFDAVDEAYFEYVFASGNRDSGIYIRAVLSLQRCGDGLRFRGERAGLLETNAGGELYLINSYLRRQHGRRCAELARW</sequence>
<dbReference type="SUPFAM" id="SSF51126">
    <property type="entry name" value="Pectin lyase-like"/>
    <property type="match status" value="1"/>
</dbReference>
<keyword evidence="2" id="KW-1185">Reference proteome</keyword>
<name>A0AAD7VXR1_9TELE</name>
<organism evidence="1 2">
    <name type="scientific">Aldrovandia affinis</name>
    <dbReference type="NCBI Taxonomy" id="143900"/>
    <lineage>
        <taxon>Eukaryota</taxon>
        <taxon>Metazoa</taxon>
        <taxon>Chordata</taxon>
        <taxon>Craniata</taxon>
        <taxon>Vertebrata</taxon>
        <taxon>Euteleostomi</taxon>
        <taxon>Actinopterygii</taxon>
        <taxon>Neopterygii</taxon>
        <taxon>Teleostei</taxon>
        <taxon>Notacanthiformes</taxon>
        <taxon>Halosauridae</taxon>
        <taxon>Aldrovandia</taxon>
    </lineage>
</organism>
<proteinExistence type="predicted"/>
<dbReference type="InterPro" id="IPR011050">
    <property type="entry name" value="Pectin_lyase_fold/virulence"/>
</dbReference>
<evidence type="ECO:0000313" key="2">
    <source>
        <dbReference type="Proteomes" id="UP001221898"/>
    </source>
</evidence>
<protein>
    <submittedName>
        <fullName evidence="1">Uncharacterized protein</fullName>
    </submittedName>
</protein>
<comment type="caution">
    <text evidence="1">The sequence shown here is derived from an EMBL/GenBank/DDBJ whole genome shotgun (WGS) entry which is preliminary data.</text>
</comment>
<dbReference type="Proteomes" id="UP001221898">
    <property type="component" value="Unassembled WGS sequence"/>
</dbReference>
<evidence type="ECO:0000313" key="1">
    <source>
        <dbReference type="EMBL" id="KAJ8355331.1"/>
    </source>
</evidence>
<gene>
    <name evidence="1" type="ORF">AAFF_G00069850</name>
</gene>
<accession>A0AAD7VXR1</accession>